<dbReference type="Proteomes" id="UP001151760">
    <property type="component" value="Unassembled WGS sequence"/>
</dbReference>
<reference evidence="1" key="1">
    <citation type="journal article" date="2022" name="Int. J. Mol. Sci.">
        <title>Draft Genome of Tanacetum Coccineum: Genomic Comparison of Closely Related Tanacetum-Family Plants.</title>
        <authorList>
            <person name="Yamashiro T."/>
            <person name="Shiraishi A."/>
            <person name="Nakayama K."/>
            <person name="Satake H."/>
        </authorList>
    </citation>
    <scope>NUCLEOTIDE SEQUENCE</scope>
</reference>
<reference evidence="1" key="2">
    <citation type="submission" date="2022-01" db="EMBL/GenBank/DDBJ databases">
        <authorList>
            <person name="Yamashiro T."/>
            <person name="Shiraishi A."/>
            <person name="Satake H."/>
            <person name="Nakayama K."/>
        </authorList>
    </citation>
    <scope>NUCLEOTIDE SEQUENCE</scope>
</reference>
<evidence type="ECO:0000313" key="1">
    <source>
        <dbReference type="EMBL" id="GJS70946.1"/>
    </source>
</evidence>
<accession>A0ABQ4Y0B1</accession>
<evidence type="ECO:0000313" key="2">
    <source>
        <dbReference type="Proteomes" id="UP001151760"/>
    </source>
</evidence>
<name>A0ABQ4Y0B1_9ASTR</name>
<keyword evidence="2" id="KW-1185">Reference proteome</keyword>
<proteinExistence type="predicted"/>
<sequence>MLHPNPPLAEALTTNVLKVSRRTKGHRGLVSLEASFYKDVLVDMQPFKNDMERNDTLVRICDIKQSKVDVSEVDLDVIDLDSLNSDLEDGIDTERTKMLRDHPFLR</sequence>
<dbReference type="EMBL" id="BQNB010009969">
    <property type="protein sequence ID" value="GJS70946.1"/>
    <property type="molecule type" value="Genomic_DNA"/>
</dbReference>
<organism evidence="1 2">
    <name type="scientific">Tanacetum coccineum</name>
    <dbReference type="NCBI Taxonomy" id="301880"/>
    <lineage>
        <taxon>Eukaryota</taxon>
        <taxon>Viridiplantae</taxon>
        <taxon>Streptophyta</taxon>
        <taxon>Embryophyta</taxon>
        <taxon>Tracheophyta</taxon>
        <taxon>Spermatophyta</taxon>
        <taxon>Magnoliopsida</taxon>
        <taxon>eudicotyledons</taxon>
        <taxon>Gunneridae</taxon>
        <taxon>Pentapetalae</taxon>
        <taxon>asterids</taxon>
        <taxon>campanulids</taxon>
        <taxon>Asterales</taxon>
        <taxon>Asteraceae</taxon>
        <taxon>Asteroideae</taxon>
        <taxon>Anthemideae</taxon>
        <taxon>Anthemidinae</taxon>
        <taxon>Tanacetum</taxon>
    </lineage>
</organism>
<comment type="caution">
    <text evidence="1">The sequence shown here is derived from an EMBL/GenBank/DDBJ whole genome shotgun (WGS) entry which is preliminary data.</text>
</comment>
<protein>
    <submittedName>
        <fullName evidence="1">Uncharacterized protein</fullName>
    </submittedName>
</protein>
<gene>
    <name evidence="1" type="ORF">Tco_0703787</name>
</gene>